<reference evidence="7" key="4">
    <citation type="journal article" date="2023" name="Microbiol. Resour. Announc.">
        <title>Complete Genome Sequence of Vulcanisaeta souniana Strain IC-059, a Hyperthermophilic Archaeon Isolated from Hot Spring Water in Japan.</title>
        <authorList>
            <person name="Kato S."/>
            <person name="Itoh T."/>
            <person name="Wu L."/>
            <person name="Ma J."/>
            <person name="Ohkuma M."/>
        </authorList>
    </citation>
    <scope>NUCLEOTIDE SEQUENCE</scope>
    <source>
        <strain evidence="7">JCM 11219</strain>
    </source>
</reference>
<keyword evidence="3" id="KW-0808">Transferase</keyword>
<evidence type="ECO:0000313" key="9">
    <source>
        <dbReference type="Proteomes" id="UP000657075"/>
    </source>
</evidence>
<evidence type="ECO:0000256" key="1">
    <source>
        <dbReference type="ARBA" id="ARBA00006890"/>
    </source>
</evidence>
<dbReference type="Gene3D" id="3.90.550.10">
    <property type="entry name" value="Spore Coat Polysaccharide Biosynthesis Protein SpsA, Chain A"/>
    <property type="match status" value="1"/>
</dbReference>
<dbReference type="EMBL" id="BMNM01000002">
    <property type="protein sequence ID" value="GGI73159.1"/>
    <property type="molecule type" value="Genomic_DNA"/>
</dbReference>
<dbReference type="InterPro" id="IPR029044">
    <property type="entry name" value="Nucleotide-diphossugar_trans"/>
</dbReference>
<dbReference type="Proteomes" id="UP001060771">
    <property type="component" value="Chromosome"/>
</dbReference>
<dbReference type="Pfam" id="PF00483">
    <property type="entry name" value="NTP_transferase"/>
    <property type="match status" value="1"/>
</dbReference>
<reference evidence="8" key="2">
    <citation type="submission" date="2020-09" db="EMBL/GenBank/DDBJ databases">
        <authorList>
            <person name="Sun Q."/>
            <person name="Ohkuma M."/>
        </authorList>
    </citation>
    <scope>NUCLEOTIDE SEQUENCE</scope>
    <source>
        <strain evidence="8">JCM 11219</strain>
    </source>
</reference>
<evidence type="ECO:0000313" key="8">
    <source>
        <dbReference type="EMBL" id="GGI73159.1"/>
    </source>
</evidence>
<evidence type="ECO:0000259" key="6">
    <source>
        <dbReference type="Pfam" id="PF00483"/>
    </source>
</evidence>
<comment type="similarity">
    <text evidence="1">Belongs to the UDPGP type 2 family.</text>
</comment>
<dbReference type="PANTHER" id="PTHR43197:SF1">
    <property type="entry name" value="UTP--GLUCOSE-1-PHOSPHATE URIDYLYLTRANSFERASE"/>
    <property type="match status" value="1"/>
</dbReference>
<dbReference type="Proteomes" id="UP000657075">
    <property type="component" value="Unassembled WGS sequence"/>
</dbReference>
<dbReference type="PANTHER" id="PTHR43197">
    <property type="entry name" value="UTP--GLUCOSE-1-PHOSPHATE URIDYLYLTRANSFERASE"/>
    <property type="match status" value="1"/>
</dbReference>
<dbReference type="RefSeq" id="WP_188602856.1">
    <property type="nucleotide sequence ID" value="NZ_AP026830.1"/>
</dbReference>
<feature type="domain" description="Nucleotidyl transferase" evidence="6">
    <location>
        <begin position="4"/>
        <end position="250"/>
    </location>
</feature>
<keyword evidence="10" id="KW-1185">Reference proteome</keyword>
<dbReference type="EMBL" id="AP026830">
    <property type="protein sequence ID" value="BDR91436.1"/>
    <property type="molecule type" value="Genomic_DNA"/>
</dbReference>
<dbReference type="EC" id="2.7.7.9" evidence="2"/>
<organism evidence="8 9">
    <name type="scientific">Vulcanisaeta souniana JCM 11219</name>
    <dbReference type="NCBI Taxonomy" id="1293586"/>
    <lineage>
        <taxon>Archaea</taxon>
        <taxon>Thermoproteota</taxon>
        <taxon>Thermoprotei</taxon>
        <taxon>Thermoproteales</taxon>
        <taxon>Thermoproteaceae</taxon>
        <taxon>Vulcanisaeta</taxon>
    </lineage>
</organism>
<dbReference type="InterPro" id="IPR005771">
    <property type="entry name" value="GalU_uridylyltTrfase_bac/arc"/>
</dbReference>
<protein>
    <recommendedName>
        <fullName evidence="2">UTP--glucose-1-phosphate uridylyltransferase</fullName>
        <ecNumber evidence="2">2.7.7.9</ecNumber>
    </recommendedName>
</protein>
<dbReference type="AlphaFoldDB" id="A0A830ED20"/>
<evidence type="ECO:0000256" key="5">
    <source>
        <dbReference type="ARBA" id="ARBA00048128"/>
    </source>
</evidence>
<evidence type="ECO:0000256" key="3">
    <source>
        <dbReference type="ARBA" id="ARBA00022679"/>
    </source>
</evidence>
<dbReference type="CDD" id="cd04181">
    <property type="entry name" value="NTP_transferase"/>
    <property type="match status" value="1"/>
</dbReference>
<proteinExistence type="inferred from homology"/>
<comment type="catalytic activity">
    <reaction evidence="5">
        <text>alpha-D-glucose 1-phosphate + UTP + H(+) = UDP-alpha-D-glucose + diphosphate</text>
        <dbReference type="Rhea" id="RHEA:19889"/>
        <dbReference type="ChEBI" id="CHEBI:15378"/>
        <dbReference type="ChEBI" id="CHEBI:33019"/>
        <dbReference type="ChEBI" id="CHEBI:46398"/>
        <dbReference type="ChEBI" id="CHEBI:58601"/>
        <dbReference type="ChEBI" id="CHEBI:58885"/>
        <dbReference type="EC" id="2.7.7.9"/>
    </reaction>
</comment>
<dbReference type="OrthoDB" id="15372at2157"/>
<evidence type="ECO:0000256" key="2">
    <source>
        <dbReference type="ARBA" id="ARBA00012415"/>
    </source>
</evidence>
<evidence type="ECO:0000313" key="7">
    <source>
        <dbReference type="EMBL" id="BDR91436.1"/>
    </source>
</evidence>
<dbReference type="SUPFAM" id="SSF53448">
    <property type="entry name" value="Nucleotide-diphospho-sugar transferases"/>
    <property type="match status" value="1"/>
</dbReference>
<dbReference type="GO" id="GO:0003983">
    <property type="term" value="F:UTP:glucose-1-phosphate uridylyltransferase activity"/>
    <property type="evidence" value="ECO:0007669"/>
    <property type="project" value="UniProtKB-EC"/>
</dbReference>
<keyword evidence="4" id="KW-0548">Nucleotidyltransferase</keyword>
<evidence type="ECO:0000313" key="10">
    <source>
        <dbReference type="Proteomes" id="UP001060771"/>
    </source>
</evidence>
<gene>
    <name evidence="8" type="ORF">GCM10007112_07510</name>
    <name evidence="7" type="ORF">Vsou_05290</name>
</gene>
<accession>A0A830ED20</accession>
<reference evidence="10" key="3">
    <citation type="submission" date="2022-09" db="EMBL/GenBank/DDBJ databases">
        <title>Complete genome sequence of Vulcanisaeta souniana.</title>
        <authorList>
            <person name="Kato S."/>
            <person name="Itoh T."/>
            <person name="Ohkuma M."/>
        </authorList>
    </citation>
    <scope>NUCLEOTIDE SEQUENCE [LARGE SCALE GENOMIC DNA]</scope>
    <source>
        <strain evidence="10">JCM 11219</strain>
    </source>
</reference>
<evidence type="ECO:0000256" key="4">
    <source>
        <dbReference type="ARBA" id="ARBA00022695"/>
    </source>
</evidence>
<name>A0A830ED20_9CREN</name>
<dbReference type="InterPro" id="IPR005835">
    <property type="entry name" value="NTP_transferase_dom"/>
</dbReference>
<reference evidence="8" key="1">
    <citation type="journal article" date="2014" name="Int. J. Syst. Evol. Microbiol.">
        <title>Complete genome sequence of Corynebacterium casei LMG S-19264T (=DSM 44701T), isolated from a smear-ripened cheese.</title>
        <authorList>
            <consortium name="US DOE Joint Genome Institute (JGI-PGF)"/>
            <person name="Walter F."/>
            <person name="Albersmeier A."/>
            <person name="Kalinowski J."/>
            <person name="Ruckert C."/>
        </authorList>
    </citation>
    <scope>NUCLEOTIDE SEQUENCE</scope>
    <source>
        <strain evidence="8">JCM 11219</strain>
    </source>
</reference>
<sequence>MINKAVITAAGLGTRMRNMTLIMPKALLPLIRRNDSAALVPIIDLIIMKLQEVGVSKFMIVVGRNGRPLIDYLMDKVFTDLIRAQISFTFQERPLGFGDAVLRAEDFVNSDPFFVHADDGILTIGYPEGVKLYDELRPDVVLFLRRVSNPSRYGIAIARDEGSFDGFRLVRILDVEEKPSNPRSDIAISAVYIFNRKIIEGLRAVKAGNELELTYGIKNVINGGGEAYGLLLGNDSWLNVGSVEDYFNSMVRTFKS</sequence>
<dbReference type="GO" id="GO:0006011">
    <property type="term" value="P:UDP-alpha-D-glucose metabolic process"/>
    <property type="evidence" value="ECO:0007669"/>
    <property type="project" value="InterPro"/>
</dbReference>
<dbReference type="GeneID" id="76206085"/>